<keyword evidence="2" id="KW-1185">Reference proteome</keyword>
<proteinExistence type="predicted"/>
<organism evidence="1 2">
    <name type="scientific">Trichinella nelsoni</name>
    <dbReference type="NCBI Taxonomy" id="6336"/>
    <lineage>
        <taxon>Eukaryota</taxon>
        <taxon>Metazoa</taxon>
        <taxon>Ecdysozoa</taxon>
        <taxon>Nematoda</taxon>
        <taxon>Enoplea</taxon>
        <taxon>Dorylaimia</taxon>
        <taxon>Trichinellida</taxon>
        <taxon>Trichinellidae</taxon>
        <taxon>Trichinella</taxon>
    </lineage>
</organism>
<protein>
    <submittedName>
        <fullName evidence="1">Uncharacterized protein</fullName>
    </submittedName>
</protein>
<evidence type="ECO:0000313" key="2">
    <source>
        <dbReference type="Proteomes" id="UP000054630"/>
    </source>
</evidence>
<accession>A0A0V0RK66</accession>
<sequence>MGLPSIMMQLKCSSLKLQNKAFQKLALCVCLLNAICQKKNSPMLFHCLQCTYNVGNYYFTGLDHFSTHKV</sequence>
<dbReference type="AlphaFoldDB" id="A0A0V0RK66"/>
<dbReference type="Proteomes" id="UP000054630">
    <property type="component" value="Unassembled WGS sequence"/>
</dbReference>
<comment type="caution">
    <text evidence="1">The sequence shown here is derived from an EMBL/GenBank/DDBJ whole genome shotgun (WGS) entry which is preliminary data.</text>
</comment>
<reference evidence="1 2" key="1">
    <citation type="submission" date="2015-01" db="EMBL/GenBank/DDBJ databases">
        <title>Evolution of Trichinella species and genotypes.</title>
        <authorList>
            <person name="Korhonen P.K."/>
            <person name="Edoardo P."/>
            <person name="Giuseppe L.R."/>
            <person name="Gasser R.B."/>
        </authorList>
    </citation>
    <scope>NUCLEOTIDE SEQUENCE [LARGE SCALE GENOMIC DNA]</scope>
    <source>
        <strain evidence="1">ISS37</strain>
    </source>
</reference>
<dbReference type="EMBL" id="JYDL01000146">
    <property type="protein sequence ID" value="KRX14900.1"/>
    <property type="molecule type" value="Genomic_DNA"/>
</dbReference>
<evidence type="ECO:0000313" key="1">
    <source>
        <dbReference type="EMBL" id="KRX14900.1"/>
    </source>
</evidence>
<gene>
    <name evidence="1" type="ORF">T07_314</name>
</gene>
<name>A0A0V0RK66_9BILA</name>